<feature type="domain" description="G-protein coupled receptors family 2 profile 1" evidence="3">
    <location>
        <begin position="96"/>
        <end position="172"/>
    </location>
</feature>
<evidence type="ECO:0000256" key="1">
    <source>
        <dbReference type="ARBA" id="ARBA00007343"/>
    </source>
</evidence>
<keyword evidence="5" id="KW-1185">Reference proteome</keyword>
<dbReference type="Gene3D" id="4.10.1240.10">
    <property type="entry name" value="GPCR, family 2, extracellular hormone receptor domain"/>
    <property type="match status" value="1"/>
</dbReference>
<evidence type="ECO:0000256" key="2">
    <source>
        <dbReference type="ARBA" id="ARBA00023170"/>
    </source>
</evidence>
<dbReference type="InterPro" id="IPR051963">
    <property type="entry name" value="Adhesion_GPCR_A"/>
</dbReference>
<dbReference type="InterPro" id="IPR001879">
    <property type="entry name" value="GPCR_2_extracellular_dom"/>
</dbReference>
<dbReference type="GO" id="GO:0007166">
    <property type="term" value="P:cell surface receptor signaling pathway"/>
    <property type="evidence" value="ECO:0007669"/>
    <property type="project" value="TreeGrafter"/>
</dbReference>
<name>A0AAN0JYA0_AMPQE</name>
<dbReference type="GeneID" id="109590754"/>
<dbReference type="EnsemblMetazoa" id="XM_020006632.1">
    <property type="protein sequence ID" value="XP_019862191.1"/>
    <property type="gene ID" value="LOC109590754"/>
</dbReference>
<dbReference type="PANTHER" id="PTHR45930:SF4">
    <property type="entry name" value="ADHESION G PROTEIN-COUPLED RECEPTOR A3"/>
    <property type="match status" value="1"/>
</dbReference>
<evidence type="ECO:0000313" key="4">
    <source>
        <dbReference type="EnsemblMetazoa" id="XP_019862191.1"/>
    </source>
</evidence>
<proteinExistence type="inferred from homology"/>
<keyword evidence="2" id="KW-0675">Receptor</keyword>
<dbReference type="GO" id="GO:0005886">
    <property type="term" value="C:plasma membrane"/>
    <property type="evidence" value="ECO:0007669"/>
    <property type="project" value="TreeGrafter"/>
</dbReference>
<dbReference type="KEGG" id="aqu:109590754"/>
<comment type="similarity">
    <text evidence="1">Belongs to the G-protein coupled receptor 2 family. Adhesion G-protein coupled receptor (ADGR) subfamily.</text>
</comment>
<reference evidence="4" key="2">
    <citation type="submission" date="2024-06" db="UniProtKB">
        <authorList>
            <consortium name="EnsemblMetazoa"/>
        </authorList>
    </citation>
    <scope>IDENTIFICATION</scope>
</reference>
<organism evidence="4 5">
    <name type="scientific">Amphimedon queenslandica</name>
    <name type="common">Sponge</name>
    <dbReference type="NCBI Taxonomy" id="400682"/>
    <lineage>
        <taxon>Eukaryota</taxon>
        <taxon>Metazoa</taxon>
        <taxon>Porifera</taxon>
        <taxon>Demospongiae</taxon>
        <taxon>Heteroscleromorpha</taxon>
        <taxon>Haplosclerida</taxon>
        <taxon>Niphatidae</taxon>
        <taxon>Amphimedon</taxon>
    </lineage>
</organism>
<dbReference type="PANTHER" id="PTHR45930">
    <property type="entry name" value="G-PROTEIN COUPLED RECEPTOR 124-LIKE PROTEIN"/>
    <property type="match status" value="1"/>
</dbReference>
<dbReference type="SUPFAM" id="SSF111418">
    <property type="entry name" value="Hormone receptor domain"/>
    <property type="match status" value="2"/>
</dbReference>
<evidence type="ECO:0000313" key="5">
    <source>
        <dbReference type="Proteomes" id="UP000007879"/>
    </source>
</evidence>
<dbReference type="GO" id="GO:0004930">
    <property type="term" value="F:G protein-coupled receptor activity"/>
    <property type="evidence" value="ECO:0007669"/>
    <property type="project" value="InterPro"/>
</dbReference>
<evidence type="ECO:0000259" key="3">
    <source>
        <dbReference type="PROSITE" id="PS50227"/>
    </source>
</evidence>
<dbReference type="RefSeq" id="XP_019862191.1">
    <property type="nucleotide sequence ID" value="XM_020006632.1"/>
</dbReference>
<protein>
    <recommendedName>
        <fullName evidence="3">G-protein coupled receptors family 2 profile 1 domain-containing protein</fullName>
    </recommendedName>
</protein>
<dbReference type="Proteomes" id="UP000007879">
    <property type="component" value="Unassembled WGS sequence"/>
</dbReference>
<dbReference type="PROSITE" id="PS50227">
    <property type="entry name" value="G_PROTEIN_RECEP_F2_3"/>
    <property type="match status" value="1"/>
</dbReference>
<sequence>MEEDGTCDRVECDVREYPPNSSFVEVVPRSINTFIFNAKNSELKSIWSIVMSVTGFCNQSQTESLDFGNHTWPESVGNTILTMPCGNRPLMNVTRMCQTNGVGWENPDYSQCETSTSENETNRGTFQWPVTPVESLANLPCPHGPIGARAIRQCRRNGVWDTHDISNCADPRITAEFASIADTNVTVENVVEVAQNLSEIVMLASQTGDQNENNLQNVSSLLIQTANLFSSPEIIIMLSTEEVFMTTERTIEILNSIQEWPPHVVATQSNNIVQSFERIVEALISQKNFTKLTIIKATIAFQGLRVQRTDFSGITFVGSSLNNSLSTETLTSDLKSSGIKELDLATISLPASISNETTAVDINLAFTLYTQSTLFPIRDSVPDTVVGSSVISASVDGIPDGTVLSDNVTVNLRIVVE</sequence>
<reference evidence="5" key="1">
    <citation type="journal article" date="2010" name="Nature">
        <title>The Amphimedon queenslandica genome and the evolution of animal complexity.</title>
        <authorList>
            <person name="Srivastava M."/>
            <person name="Simakov O."/>
            <person name="Chapman J."/>
            <person name="Fahey B."/>
            <person name="Gauthier M.E."/>
            <person name="Mitros T."/>
            <person name="Richards G.S."/>
            <person name="Conaco C."/>
            <person name="Dacre M."/>
            <person name="Hellsten U."/>
            <person name="Larroux C."/>
            <person name="Putnam N.H."/>
            <person name="Stanke M."/>
            <person name="Adamska M."/>
            <person name="Darling A."/>
            <person name="Degnan S.M."/>
            <person name="Oakley T.H."/>
            <person name="Plachetzki D.C."/>
            <person name="Zhai Y."/>
            <person name="Adamski M."/>
            <person name="Calcino A."/>
            <person name="Cummins S.F."/>
            <person name="Goodstein D.M."/>
            <person name="Harris C."/>
            <person name="Jackson D.J."/>
            <person name="Leys S.P."/>
            <person name="Shu S."/>
            <person name="Woodcroft B.J."/>
            <person name="Vervoort M."/>
            <person name="Kosik K.S."/>
            <person name="Manning G."/>
            <person name="Degnan B.M."/>
            <person name="Rokhsar D.S."/>
        </authorList>
    </citation>
    <scope>NUCLEOTIDE SEQUENCE [LARGE SCALE GENOMIC DNA]</scope>
</reference>
<accession>A0AAN0JYA0</accession>
<dbReference type="AlphaFoldDB" id="A0AAN0JYA0"/>
<dbReference type="InterPro" id="IPR036445">
    <property type="entry name" value="GPCR_2_extracell_dom_sf"/>
</dbReference>